<evidence type="ECO:0000259" key="5">
    <source>
        <dbReference type="Pfam" id="PF04085"/>
    </source>
</evidence>
<reference evidence="6" key="1">
    <citation type="journal article" date="2021" name="Microb. Physiol.">
        <title>Proteogenomic Insights into the Physiology of Marine, Sulfate-Reducing, Filamentous Desulfonema limicola and Desulfonema magnum.</title>
        <authorList>
            <person name="Schnaars V."/>
            <person name="Wohlbrand L."/>
            <person name="Scheve S."/>
            <person name="Hinrichs C."/>
            <person name="Reinhardt R."/>
            <person name="Rabus R."/>
        </authorList>
    </citation>
    <scope>NUCLEOTIDE SEQUENCE</scope>
    <source>
        <strain evidence="6">5ac10</strain>
    </source>
</reference>
<evidence type="ECO:0000256" key="2">
    <source>
        <dbReference type="ARBA" id="ARBA00013855"/>
    </source>
</evidence>
<comment type="similarity">
    <text evidence="1">Belongs to the MreC family.</text>
</comment>
<dbReference type="GO" id="GO:0005886">
    <property type="term" value="C:plasma membrane"/>
    <property type="evidence" value="ECO:0007669"/>
    <property type="project" value="TreeGrafter"/>
</dbReference>
<dbReference type="InterPro" id="IPR042177">
    <property type="entry name" value="Cell/Rod_1"/>
</dbReference>
<dbReference type="InterPro" id="IPR042175">
    <property type="entry name" value="Cell/Rod_MreC_2"/>
</dbReference>
<dbReference type="NCBIfam" id="TIGR00219">
    <property type="entry name" value="mreC"/>
    <property type="match status" value="1"/>
</dbReference>
<dbReference type="InterPro" id="IPR007221">
    <property type="entry name" value="MreC"/>
</dbReference>
<dbReference type="EMBL" id="CP061799">
    <property type="protein sequence ID" value="QTA78577.1"/>
    <property type="molecule type" value="Genomic_DNA"/>
</dbReference>
<dbReference type="PANTHER" id="PTHR34138:SF1">
    <property type="entry name" value="CELL SHAPE-DETERMINING PROTEIN MREC"/>
    <property type="match status" value="1"/>
</dbReference>
<sequence>MVSLFFLVSASQENDYLKKALNQAVSRNTRCEELEKSNNRLRKILRFNEDFENNILVAEVVAKEPSIWFKSIIINKGIKDGLHDSLPVVIPQGVVGVITNVSDNYSKVMLLIDQSSGIDVIVQRTRVRGIVKGGAAELCTLEYVSRRYDIRVGDVIISSGLDGIFPKGLRVGHVSDVIGQHVDIFQKIVVTPYVNFETVEEVIVILNPRQHEDMSIK</sequence>
<dbReference type="RefSeq" id="WP_207690412.1">
    <property type="nucleotide sequence ID" value="NZ_CP061799.1"/>
</dbReference>
<keyword evidence="3" id="KW-0133">Cell shape</keyword>
<dbReference type="Proteomes" id="UP000663720">
    <property type="component" value="Chromosome"/>
</dbReference>
<evidence type="ECO:0000256" key="4">
    <source>
        <dbReference type="ARBA" id="ARBA00032089"/>
    </source>
</evidence>
<keyword evidence="7" id="KW-1185">Reference proteome</keyword>
<evidence type="ECO:0000313" key="7">
    <source>
        <dbReference type="Proteomes" id="UP000663720"/>
    </source>
</evidence>
<dbReference type="AlphaFoldDB" id="A0A975B4E6"/>
<dbReference type="PANTHER" id="PTHR34138">
    <property type="entry name" value="CELL SHAPE-DETERMINING PROTEIN MREC"/>
    <property type="match status" value="1"/>
</dbReference>
<gene>
    <name evidence="6" type="primary">mreC</name>
    <name evidence="6" type="ORF">dnl_08010</name>
</gene>
<proteinExistence type="inferred from homology"/>
<evidence type="ECO:0000256" key="3">
    <source>
        <dbReference type="ARBA" id="ARBA00022960"/>
    </source>
</evidence>
<feature type="domain" description="Rod shape-determining protein MreC beta-barrel core" evidence="5">
    <location>
        <begin position="60"/>
        <end position="205"/>
    </location>
</feature>
<name>A0A975B4E6_9BACT</name>
<accession>A0A975B4E6</accession>
<dbReference type="KEGG" id="dli:dnl_08010"/>
<dbReference type="GO" id="GO:0008360">
    <property type="term" value="P:regulation of cell shape"/>
    <property type="evidence" value="ECO:0007669"/>
    <property type="project" value="UniProtKB-KW"/>
</dbReference>
<dbReference type="Pfam" id="PF04085">
    <property type="entry name" value="MreC"/>
    <property type="match status" value="1"/>
</dbReference>
<protein>
    <recommendedName>
        <fullName evidence="2">Cell shape-determining protein MreC</fullName>
    </recommendedName>
    <alternativeName>
        <fullName evidence="4">Cell shape protein MreC</fullName>
    </alternativeName>
</protein>
<organism evidence="6 7">
    <name type="scientific">Desulfonema limicola</name>
    <dbReference type="NCBI Taxonomy" id="45656"/>
    <lineage>
        <taxon>Bacteria</taxon>
        <taxon>Pseudomonadati</taxon>
        <taxon>Thermodesulfobacteriota</taxon>
        <taxon>Desulfobacteria</taxon>
        <taxon>Desulfobacterales</taxon>
        <taxon>Desulfococcaceae</taxon>
        <taxon>Desulfonema</taxon>
    </lineage>
</organism>
<dbReference type="InterPro" id="IPR055342">
    <property type="entry name" value="MreC_beta-barrel_core"/>
</dbReference>
<evidence type="ECO:0000256" key="1">
    <source>
        <dbReference type="ARBA" id="ARBA00009369"/>
    </source>
</evidence>
<evidence type="ECO:0000313" key="6">
    <source>
        <dbReference type="EMBL" id="QTA78577.1"/>
    </source>
</evidence>
<dbReference type="Gene3D" id="2.40.10.340">
    <property type="entry name" value="Rod shape-determining protein MreC, domain 1"/>
    <property type="match status" value="1"/>
</dbReference>
<dbReference type="Gene3D" id="2.40.10.350">
    <property type="entry name" value="Rod shape-determining protein MreC, domain 2"/>
    <property type="match status" value="1"/>
</dbReference>